<dbReference type="RefSeq" id="XP_022466646.1">
    <property type="nucleotide sequence ID" value="XM_022610339.1"/>
</dbReference>
<dbReference type="eggNOG" id="KOG1515">
    <property type="taxonomic scope" value="Eukaryota"/>
</dbReference>
<proteinExistence type="predicted"/>
<dbReference type="GeneID" id="34528168"/>
<dbReference type="Gene3D" id="3.40.50.1820">
    <property type="entry name" value="alpha/beta hydrolase"/>
    <property type="match status" value="1"/>
</dbReference>
<keyword evidence="4" id="KW-1185">Reference proteome</keyword>
<evidence type="ECO:0000313" key="3">
    <source>
        <dbReference type="EMBL" id="CCK72401.1"/>
    </source>
</evidence>
<feature type="signal peptide" evidence="2">
    <location>
        <begin position="1"/>
        <end position="23"/>
    </location>
</feature>
<dbReference type="GO" id="GO:0009636">
    <property type="term" value="P:response to toxic substance"/>
    <property type="evidence" value="ECO:0007669"/>
    <property type="project" value="EnsemblFungi"/>
</dbReference>
<evidence type="ECO:0000256" key="1">
    <source>
        <dbReference type="ARBA" id="ARBA00022801"/>
    </source>
</evidence>
<sequence length="367" mass="41547">MCTSSALFILRIIVLLPIRLIQGGIKTFRLGALSGNILVRVFMREALLLCDKTTFKDVLNPLFDMCLSICLGKKSFEVVSYPFKDLQTEALASQTANISTKFYWYCKPDNFDPETDPLIIFSHGGGFAIKAVPTSLFFFRNLSRLYPRTSIVMHDYTVTDMDHDSVRHPRQLLETVALYLHFSTILHYKNITMIGESAGGHLVLSLLHYLETRHLHLPRKVVAVSPWCNPNVCDPEERRKAPCNGSLDSLSFKGLDKFTALLKPSDPIYNADPLLNLETNFTPDTWNAVLKQTQIMVTYGRQEVLKFQIEKFVSKLAQLPSAPANLTVYEDGNGGHIEPFLNFQRNETVWSMQPNIASILKFLEQGP</sequence>
<organism evidence="3 4">
    <name type="scientific">Huiozyma naganishii (strain ATCC MYA-139 / BCRC 22969 / CBS 8797 / KCTC 17520 / NBRC 10181 / NCYC 3082 / Yp74L-3)</name>
    <name type="common">Yeast</name>
    <name type="synonym">Kazachstania naganishii</name>
    <dbReference type="NCBI Taxonomy" id="1071383"/>
    <lineage>
        <taxon>Eukaryota</taxon>
        <taxon>Fungi</taxon>
        <taxon>Dikarya</taxon>
        <taxon>Ascomycota</taxon>
        <taxon>Saccharomycotina</taxon>
        <taxon>Saccharomycetes</taxon>
        <taxon>Saccharomycetales</taxon>
        <taxon>Saccharomycetaceae</taxon>
        <taxon>Huiozyma</taxon>
    </lineage>
</organism>
<dbReference type="PANTHER" id="PTHR48081">
    <property type="entry name" value="AB HYDROLASE SUPERFAMILY PROTEIN C4A8.06C"/>
    <property type="match status" value="1"/>
</dbReference>
<dbReference type="GO" id="GO:0034084">
    <property type="term" value="F:steryl deacetylase activity"/>
    <property type="evidence" value="ECO:0007669"/>
    <property type="project" value="EnsemblFungi"/>
</dbReference>
<dbReference type="InterPro" id="IPR050300">
    <property type="entry name" value="GDXG_lipolytic_enzyme"/>
</dbReference>
<keyword evidence="1" id="KW-0378">Hydrolase</keyword>
<dbReference type="GO" id="GO:0016020">
    <property type="term" value="C:membrane"/>
    <property type="evidence" value="ECO:0007669"/>
    <property type="project" value="EnsemblFungi"/>
</dbReference>
<dbReference type="OMA" id="AISPWAN"/>
<evidence type="ECO:0008006" key="5">
    <source>
        <dbReference type="Google" id="ProtNLM"/>
    </source>
</evidence>
<dbReference type="GO" id="GO:0016125">
    <property type="term" value="P:sterol metabolic process"/>
    <property type="evidence" value="ECO:0007669"/>
    <property type="project" value="EnsemblFungi"/>
</dbReference>
<dbReference type="Proteomes" id="UP000006310">
    <property type="component" value="Chromosome 11"/>
</dbReference>
<dbReference type="SUPFAM" id="SSF53474">
    <property type="entry name" value="alpha/beta-Hydrolases"/>
    <property type="match status" value="1"/>
</dbReference>
<evidence type="ECO:0000256" key="2">
    <source>
        <dbReference type="SAM" id="SignalP"/>
    </source>
</evidence>
<gene>
    <name evidence="3" type="primary">KNAG0K00330</name>
    <name evidence="3" type="ordered locus">KNAG_0K00330</name>
</gene>
<keyword evidence="2" id="KW-0732">Signal</keyword>
<accession>J7SAR1</accession>
<dbReference type="GO" id="GO:0005811">
    <property type="term" value="C:lipid droplet"/>
    <property type="evidence" value="ECO:0007669"/>
    <property type="project" value="EnsemblFungi"/>
</dbReference>
<dbReference type="STRING" id="1071383.J7SAR1"/>
<protein>
    <recommendedName>
        <fullName evidence="5">Alpha/beta hydrolase fold-3 domain-containing protein</fullName>
    </recommendedName>
</protein>
<reference evidence="4" key="2">
    <citation type="submission" date="2012-08" db="EMBL/GenBank/DDBJ databases">
        <title>Genome sequence of Kazachstania naganishii.</title>
        <authorList>
            <person name="Gordon J.L."/>
            <person name="Armisen D."/>
            <person name="Proux-Wera E."/>
            <person name="OhEigeartaigh S.S."/>
            <person name="Byrne K.P."/>
            <person name="Wolfe K.H."/>
        </authorList>
    </citation>
    <scope>NUCLEOTIDE SEQUENCE [LARGE SCALE GENOMIC DNA]</scope>
    <source>
        <strain evidence="4">ATCC MYA-139 / BCRC 22969 / CBS 8797 / CCRC 22969 / KCTC 17520 / NBRC 10181 / NCYC 3082</strain>
    </source>
</reference>
<dbReference type="PANTHER" id="PTHR48081:SF31">
    <property type="entry name" value="STERYL ACETYL HYDROLASE MUG81-RELATED"/>
    <property type="match status" value="1"/>
</dbReference>
<dbReference type="GO" id="GO:0005788">
    <property type="term" value="C:endoplasmic reticulum lumen"/>
    <property type="evidence" value="ECO:0007669"/>
    <property type="project" value="EnsemblFungi"/>
</dbReference>
<dbReference type="OrthoDB" id="2152029at2759"/>
<dbReference type="HOGENOM" id="CLU_067868_0_0_1"/>
<dbReference type="KEGG" id="kng:KNAG_0K00330"/>
<evidence type="ECO:0000313" key="4">
    <source>
        <dbReference type="Proteomes" id="UP000006310"/>
    </source>
</evidence>
<dbReference type="EMBL" id="HE978324">
    <property type="protein sequence ID" value="CCK72401.1"/>
    <property type="molecule type" value="Genomic_DNA"/>
</dbReference>
<feature type="chain" id="PRO_5003796562" description="Alpha/beta hydrolase fold-3 domain-containing protein" evidence="2">
    <location>
        <begin position="24"/>
        <end position="367"/>
    </location>
</feature>
<dbReference type="InterPro" id="IPR029058">
    <property type="entry name" value="AB_hydrolase_fold"/>
</dbReference>
<name>J7SAR1_HUIN7</name>
<dbReference type="AlphaFoldDB" id="J7SAR1"/>
<reference evidence="3 4" key="1">
    <citation type="journal article" date="2011" name="Proc. Natl. Acad. Sci. U.S.A.">
        <title>Evolutionary erosion of yeast sex chromosomes by mating-type switching accidents.</title>
        <authorList>
            <person name="Gordon J.L."/>
            <person name="Armisen D."/>
            <person name="Proux-Wera E."/>
            <person name="Oheigeartaigh S.S."/>
            <person name="Byrne K.P."/>
            <person name="Wolfe K.H."/>
        </authorList>
    </citation>
    <scope>NUCLEOTIDE SEQUENCE [LARGE SCALE GENOMIC DNA]</scope>
    <source>
        <strain evidence="4">ATCC MYA-139 / BCRC 22969 / CBS 8797 / CCRC 22969 / KCTC 17520 / NBRC 10181 / NCYC 3082</strain>
    </source>
</reference>
<dbReference type="InterPro" id="IPR019436">
    <property type="entry name" value="Say1-like"/>
</dbReference>
<dbReference type="Pfam" id="PF10340">
    <property type="entry name" value="Say1_Mug180"/>
    <property type="match status" value="1"/>
</dbReference>